<comment type="catalytic activity">
    <reaction evidence="1">
        <text>alpha-D-mannose 1-phosphate = D-mannose 6-phosphate</text>
        <dbReference type="Rhea" id="RHEA:11140"/>
        <dbReference type="ChEBI" id="CHEBI:58409"/>
        <dbReference type="ChEBI" id="CHEBI:58735"/>
        <dbReference type="EC" id="5.4.2.8"/>
    </reaction>
</comment>
<keyword evidence="7" id="KW-0479">Metal-binding</keyword>
<proteinExistence type="inferred from homology"/>
<dbReference type="InterPro" id="IPR005841">
    <property type="entry name" value="Alpha-D-phosphohexomutase_SF"/>
</dbReference>
<dbReference type="Gene3D" id="3.30.310.50">
    <property type="entry name" value="Alpha-D-phosphohexomutase, C-terminal domain"/>
    <property type="match status" value="1"/>
</dbReference>
<dbReference type="InterPro" id="IPR016066">
    <property type="entry name" value="A-D-PHexomutase_CS"/>
</dbReference>
<evidence type="ECO:0000256" key="6">
    <source>
        <dbReference type="ARBA" id="ARBA00022553"/>
    </source>
</evidence>
<name>A0A370WU05_9GAMM</name>
<dbReference type="GO" id="GO:0005975">
    <property type="term" value="P:carbohydrate metabolic process"/>
    <property type="evidence" value="ECO:0007669"/>
    <property type="project" value="InterPro"/>
</dbReference>
<evidence type="ECO:0000256" key="3">
    <source>
        <dbReference type="ARBA" id="ARBA00004699"/>
    </source>
</evidence>
<dbReference type="RefSeq" id="WP_115496621.1">
    <property type="nucleotide sequence ID" value="NZ_QRBE01000011.1"/>
</dbReference>
<feature type="domain" description="Alpha-D-phosphohexomutase alpha/beta/alpha" evidence="12">
    <location>
        <begin position="325"/>
        <end position="453"/>
    </location>
</feature>
<dbReference type="PANTHER" id="PTHR43771">
    <property type="entry name" value="PHOSPHOMANNOMUTASE"/>
    <property type="match status" value="1"/>
</dbReference>
<evidence type="ECO:0000313" key="15">
    <source>
        <dbReference type="EMBL" id="RDS79614.1"/>
    </source>
</evidence>
<dbReference type="GO" id="GO:0004615">
    <property type="term" value="F:phosphomannomutase activity"/>
    <property type="evidence" value="ECO:0007669"/>
    <property type="project" value="UniProtKB-EC"/>
</dbReference>
<comment type="pathway">
    <text evidence="3">Nucleotide-sugar biosynthesis; GDP-alpha-D-mannose biosynthesis; alpha-D-mannose 1-phosphate from D-fructose 6-phosphate: step 2/2.</text>
</comment>
<feature type="domain" description="Alpha-D-phosphohexomutase alpha/beta/alpha" evidence="13">
    <location>
        <begin position="471"/>
        <end position="568"/>
    </location>
</feature>
<comment type="caution">
    <text evidence="15">The sequence shown here is derived from an EMBL/GenBank/DDBJ whole genome shotgun (WGS) entry which is preliminary data.</text>
</comment>
<evidence type="ECO:0000256" key="1">
    <source>
        <dbReference type="ARBA" id="ARBA00000586"/>
    </source>
</evidence>
<dbReference type="InterPro" id="IPR005844">
    <property type="entry name" value="A-D-PHexomutase_a/b/a-I"/>
</dbReference>
<dbReference type="Proteomes" id="UP000254258">
    <property type="component" value="Unassembled WGS sequence"/>
</dbReference>
<evidence type="ECO:0000256" key="5">
    <source>
        <dbReference type="ARBA" id="ARBA00012730"/>
    </source>
</evidence>
<dbReference type="EMBL" id="QRBE01000011">
    <property type="protein sequence ID" value="RDS79614.1"/>
    <property type="molecule type" value="Genomic_DNA"/>
</dbReference>
<evidence type="ECO:0000259" key="13">
    <source>
        <dbReference type="Pfam" id="PF02879"/>
    </source>
</evidence>
<keyword evidence="10" id="KW-0812">Transmembrane</keyword>
<dbReference type="EC" id="5.4.2.8" evidence="5"/>
<organism evidence="15 16">
    <name type="scientific">Dyella monticola</name>
    <dbReference type="NCBI Taxonomy" id="1927958"/>
    <lineage>
        <taxon>Bacteria</taxon>
        <taxon>Pseudomonadati</taxon>
        <taxon>Pseudomonadota</taxon>
        <taxon>Gammaproteobacteria</taxon>
        <taxon>Lysobacterales</taxon>
        <taxon>Rhodanobacteraceae</taxon>
        <taxon>Dyella</taxon>
    </lineage>
</organism>
<sequence length="778" mass="82775">MAMSGAQARLPSLHIQWGRLLTLAGGTLLLAVAAFCAWQTWLIAGQGSAVDHVHAAQDRAIQVLAAEIVQERNGVDEAVAGVDASGLPDSAPQVLAALKQHLPQALNVELYSAGLDEVLHANYHQFGYAKAAQLMSAPDAEGAPPVETEVHGAGDRRLTMVVPLGPSQKPLGWAWIELPFAPIAQRFNAVSVESGRLQLVQSTDHGENLRLLARGAAGASDVEPVGKPIAGSNFFIVAVLPGAYIVLPPSWPFAALITLVCLMGGVGLFWLFAHPRSARNAAVEEEPLSDVQMPSQPEAVKPVAPVVAKPAPAPAPASISVDPTIFRAYDVRGVVGKSLTATVAKLLGQSIGTVMREQGLHEIVVGRDGRLSGPELAGALSEGLCLAGVDVIDIGAAPTPVVYYAAYRFNTGCGVAVTGSHNPPDYNGFKIVVGGQTLSEGAIQDLYQRIATGALEAGGGGNVREVDVVPDYIERITSDVQTERRLKIVVDCGNGIPGAVAPQVLEGIGCDVIPLYCDVDGNFPNHHPDPSDPHNLQDLILSVKQTGADLGVAFDGDGDRLGVVTRSGEIIFPDRTLMLFARDVLSRQPGATIIYDVKCTGHLKGQILDAGGSPLMWRTGHSLIKAKMRETGAELAGEMSGHFFFQERWYGFDDGIYAGARLLEILAGDIEGRTPEDIFATCPKGVSTPELKVEMAEGEHYRFMEKFREKAHFEDATLVTIDGVRADWSDGWGLVRPSNTTPVLVLRFDADNAPALKRIQDTFRAQLLAVDPSLKLPF</sequence>
<dbReference type="Pfam" id="PF02879">
    <property type="entry name" value="PGM_PMM_II"/>
    <property type="match status" value="1"/>
</dbReference>
<gene>
    <name evidence="15" type="ORF">DWU98_16200</name>
</gene>
<feature type="transmembrane region" description="Helical" evidence="10">
    <location>
        <begin position="229"/>
        <end position="247"/>
    </location>
</feature>
<dbReference type="SUPFAM" id="SSF55957">
    <property type="entry name" value="Phosphoglucomutase, C-terminal domain"/>
    <property type="match status" value="1"/>
</dbReference>
<evidence type="ECO:0000256" key="9">
    <source>
        <dbReference type="ARBA" id="ARBA00023235"/>
    </source>
</evidence>
<comment type="cofactor">
    <cofactor evidence="2">
        <name>Mg(2+)</name>
        <dbReference type="ChEBI" id="CHEBI:18420"/>
    </cofactor>
</comment>
<evidence type="ECO:0000256" key="10">
    <source>
        <dbReference type="SAM" id="Phobius"/>
    </source>
</evidence>
<feature type="domain" description="Alpha-D-phosphohexomutase alpha/beta/alpha" evidence="14">
    <location>
        <begin position="573"/>
        <end position="679"/>
    </location>
</feature>
<evidence type="ECO:0000256" key="2">
    <source>
        <dbReference type="ARBA" id="ARBA00001946"/>
    </source>
</evidence>
<keyword evidence="10" id="KW-1133">Transmembrane helix</keyword>
<keyword evidence="16" id="KW-1185">Reference proteome</keyword>
<dbReference type="InterPro" id="IPR036900">
    <property type="entry name" value="A-D-PHexomutase_C_sf"/>
</dbReference>
<keyword evidence="10" id="KW-0472">Membrane</keyword>
<protein>
    <recommendedName>
        <fullName evidence="5">phosphomannomutase</fullName>
        <ecNumber evidence="5">5.4.2.8</ecNumber>
    </recommendedName>
</protein>
<reference evidence="15 16" key="1">
    <citation type="submission" date="2018-07" db="EMBL/GenBank/DDBJ databases">
        <title>Dyella monticola sp. nov. and Dyella psychrodurans sp. nov. isolated from monsoon evergreen broad-leaved forest soil of Dinghu Mountain, China.</title>
        <authorList>
            <person name="Gao Z."/>
            <person name="Qiu L."/>
        </authorList>
    </citation>
    <scope>NUCLEOTIDE SEQUENCE [LARGE SCALE GENOMIC DNA]</scope>
    <source>
        <strain evidence="15 16">4G-K06</strain>
    </source>
</reference>
<dbReference type="CDD" id="cd03089">
    <property type="entry name" value="PMM_PGM"/>
    <property type="match status" value="1"/>
</dbReference>
<dbReference type="Pfam" id="PF02880">
    <property type="entry name" value="PGM_PMM_III"/>
    <property type="match status" value="1"/>
</dbReference>
<dbReference type="InterPro" id="IPR016055">
    <property type="entry name" value="A-D-PHexomutase_a/b/a-I/II/III"/>
</dbReference>
<feature type="domain" description="Alpha-D-phosphohexomutase C-terminal" evidence="11">
    <location>
        <begin position="690"/>
        <end position="765"/>
    </location>
</feature>
<evidence type="ECO:0000256" key="7">
    <source>
        <dbReference type="ARBA" id="ARBA00022723"/>
    </source>
</evidence>
<dbReference type="Gene3D" id="3.40.120.10">
    <property type="entry name" value="Alpha-D-Glucose-1,6-Bisphosphate, subunit A, domain 3"/>
    <property type="match status" value="3"/>
</dbReference>
<keyword evidence="9" id="KW-0413">Isomerase</keyword>
<dbReference type="AlphaFoldDB" id="A0A370WU05"/>
<evidence type="ECO:0000259" key="12">
    <source>
        <dbReference type="Pfam" id="PF02878"/>
    </source>
</evidence>
<dbReference type="OrthoDB" id="9803322at2"/>
<comment type="similarity">
    <text evidence="4">Belongs to the phosphohexose mutase family.</text>
</comment>
<dbReference type="Pfam" id="PF00408">
    <property type="entry name" value="PGM_PMM_IV"/>
    <property type="match status" value="1"/>
</dbReference>
<dbReference type="InterPro" id="IPR005843">
    <property type="entry name" value="A-D-PHexomutase_C"/>
</dbReference>
<evidence type="ECO:0000259" key="14">
    <source>
        <dbReference type="Pfam" id="PF02880"/>
    </source>
</evidence>
<evidence type="ECO:0000256" key="8">
    <source>
        <dbReference type="ARBA" id="ARBA00022842"/>
    </source>
</evidence>
<dbReference type="GO" id="GO:0000287">
    <property type="term" value="F:magnesium ion binding"/>
    <property type="evidence" value="ECO:0007669"/>
    <property type="project" value="InterPro"/>
</dbReference>
<dbReference type="InterPro" id="IPR005845">
    <property type="entry name" value="A-D-PHexomutase_a/b/a-II"/>
</dbReference>
<dbReference type="PROSITE" id="PS00710">
    <property type="entry name" value="PGM_PMM"/>
    <property type="match status" value="1"/>
</dbReference>
<evidence type="ECO:0000259" key="11">
    <source>
        <dbReference type="Pfam" id="PF00408"/>
    </source>
</evidence>
<feature type="transmembrane region" description="Helical" evidence="10">
    <location>
        <begin position="254"/>
        <end position="273"/>
    </location>
</feature>
<evidence type="ECO:0000256" key="4">
    <source>
        <dbReference type="ARBA" id="ARBA00010231"/>
    </source>
</evidence>
<dbReference type="Pfam" id="PF02878">
    <property type="entry name" value="PGM_PMM_I"/>
    <property type="match status" value="1"/>
</dbReference>
<accession>A0A370WU05</accession>
<evidence type="ECO:0000313" key="16">
    <source>
        <dbReference type="Proteomes" id="UP000254258"/>
    </source>
</evidence>
<dbReference type="SUPFAM" id="SSF53738">
    <property type="entry name" value="Phosphoglucomutase, first 3 domains"/>
    <property type="match status" value="3"/>
</dbReference>
<keyword evidence="6" id="KW-0597">Phosphoprotein</keyword>
<dbReference type="PRINTS" id="PR00509">
    <property type="entry name" value="PGMPMM"/>
</dbReference>
<dbReference type="PANTHER" id="PTHR43771:SF2">
    <property type="entry name" value="PHOSPHOMANNOMUTASE_PHOSPHOGLUCOMUTASE"/>
    <property type="match status" value="1"/>
</dbReference>
<dbReference type="FunFam" id="3.40.120.10:FF:000021">
    <property type="entry name" value="Phosphomannomutase/phosphoglucomutase"/>
    <property type="match status" value="1"/>
</dbReference>
<keyword evidence="8" id="KW-0460">Magnesium</keyword>
<dbReference type="InterPro" id="IPR005846">
    <property type="entry name" value="A-D-PHexomutase_a/b/a-III"/>
</dbReference>